<feature type="transmembrane region" description="Helical" evidence="1">
    <location>
        <begin position="395"/>
        <end position="415"/>
    </location>
</feature>
<organism evidence="2 3">
    <name type="scientific">Methanobrevibacter millerae</name>
    <dbReference type="NCBI Taxonomy" id="230361"/>
    <lineage>
        <taxon>Archaea</taxon>
        <taxon>Methanobacteriati</taxon>
        <taxon>Methanobacteriota</taxon>
        <taxon>Methanomada group</taxon>
        <taxon>Methanobacteria</taxon>
        <taxon>Methanobacteriales</taxon>
        <taxon>Methanobacteriaceae</taxon>
        <taxon>Methanobrevibacter</taxon>
    </lineage>
</organism>
<gene>
    <name evidence="2" type="ORF">E7Z73_00620</name>
</gene>
<keyword evidence="1" id="KW-0472">Membrane</keyword>
<feature type="transmembrane region" description="Helical" evidence="1">
    <location>
        <begin position="271"/>
        <end position="288"/>
    </location>
</feature>
<dbReference type="RefSeq" id="WP_303735872.1">
    <property type="nucleotide sequence ID" value="NZ_SUTE01000002.1"/>
</dbReference>
<proteinExistence type="predicted"/>
<evidence type="ECO:0000256" key="1">
    <source>
        <dbReference type="SAM" id="Phobius"/>
    </source>
</evidence>
<dbReference type="Proteomes" id="UP000762703">
    <property type="component" value="Unassembled WGS sequence"/>
</dbReference>
<dbReference type="EMBL" id="SUTE01000002">
    <property type="protein sequence ID" value="MBE6504234.1"/>
    <property type="molecule type" value="Genomic_DNA"/>
</dbReference>
<feature type="transmembrane region" description="Helical" evidence="1">
    <location>
        <begin position="54"/>
        <end position="73"/>
    </location>
</feature>
<dbReference type="InterPro" id="IPR018674">
    <property type="entry name" value="DUF2142_membrane"/>
</dbReference>
<feature type="transmembrane region" description="Helical" evidence="1">
    <location>
        <begin position="26"/>
        <end position="42"/>
    </location>
</feature>
<accession>A0A8T3VJA9</accession>
<feature type="transmembrane region" description="Helical" evidence="1">
    <location>
        <begin position="427"/>
        <end position="445"/>
    </location>
</feature>
<keyword evidence="1" id="KW-1133">Transmembrane helix</keyword>
<feature type="transmembrane region" description="Helical" evidence="1">
    <location>
        <begin position="457"/>
        <end position="478"/>
    </location>
</feature>
<keyword evidence="1" id="KW-0812">Transmembrane</keyword>
<reference evidence="2" key="1">
    <citation type="submission" date="2019-04" db="EMBL/GenBank/DDBJ databases">
        <title>Evolution of Biomass-Degrading Anaerobic Consortia Revealed by Metagenomics.</title>
        <authorList>
            <person name="Peng X."/>
        </authorList>
    </citation>
    <scope>NUCLEOTIDE SEQUENCE</scope>
    <source>
        <strain evidence="2">SIG12</strain>
    </source>
</reference>
<evidence type="ECO:0000313" key="3">
    <source>
        <dbReference type="Proteomes" id="UP000762703"/>
    </source>
</evidence>
<protein>
    <submittedName>
        <fullName evidence="2">DUF2142 domain-containing protein</fullName>
    </submittedName>
</protein>
<comment type="caution">
    <text evidence="2">The sequence shown here is derived from an EMBL/GenBank/DDBJ whole genome shotgun (WGS) entry which is preliminary data.</text>
</comment>
<feature type="transmembrane region" description="Helical" evidence="1">
    <location>
        <begin position="246"/>
        <end position="265"/>
    </location>
</feature>
<name>A0A8T3VJA9_9EURY</name>
<feature type="transmembrane region" description="Helical" evidence="1">
    <location>
        <begin position="80"/>
        <end position="101"/>
    </location>
</feature>
<evidence type="ECO:0000313" key="2">
    <source>
        <dbReference type="EMBL" id="MBE6504234.1"/>
    </source>
</evidence>
<feature type="transmembrane region" description="Helical" evidence="1">
    <location>
        <begin position="218"/>
        <end position="239"/>
    </location>
</feature>
<feature type="transmembrane region" description="Helical" evidence="1">
    <location>
        <begin position="339"/>
        <end position="357"/>
    </location>
</feature>
<feature type="transmembrane region" description="Helical" evidence="1">
    <location>
        <begin position="519"/>
        <end position="537"/>
    </location>
</feature>
<feature type="transmembrane region" description="Helical" evidence="1">
    <location>
        <begin position="490"/>
        <end position="507"/>
    </location>
</feature>
<feature type="transmembrane region" description="Helical" evidence="1">
    <location>
        <begin position="300"/>
        <end position="327"/>
    </location>
</feature>
<sequence length="540" mass="61444">MGILADFDLKSTLCDYKDMFFQSKKYWLIYLVLIFVLGLSTATQKNISNPNFEILTFVVVAVLGIFAIVFYFLHNSDEELYKVAFVIIIIFGITTALILPICDVSDEIEHLTRAELTSQGVIIPHWTGDDMGVDRLYNHTDGEKISSVRNYGAGYASIRSMNFFSKNLGETVFNTSHDTDKINSSTLIIDSAFEQNPFFGYLPQAIGIFMAKLLDLNVIWILWLARICNLLFYAGLVSIAIRKTPVLKIPLLAVACIPITLYQASSASIDSMIMGLSILSVAYFIYMCRAEEKSLTTKNIVIFSVICLLLGLCKLPYLAFSVLMLFVPSKNFENDRKKNYLLIFVSIFIVAGIGLLWSRYSAPTLMHSWRSSHNLINSTAQLNYQIKNPRSILRFLYNIFVYDLKDMITGVFSFFGAKQYHHYIDKYYLVTGALLVYLACTLLAYPRNVAFELKTKLGSAFMILLIYIGTCFIQLLTWASVGYFNLGVSTRYFIPLMALLPIAIWIKKIPFNKDKFDKYAMIFMIAFMATLILSFATKYY</sequence>
<dbReference type="Pfam" id="PF09913">
    <property type="entry name" value="DUF2142"/>
    <property type="match status" value="1"/>
</dbReference>
<dbReference type="AlphaFoldDB" id="A0A8T3VJA9"/>